<dbReference type="EMBL" id="QQSY01000001">
    <property type="protein sequence ID" value="RDJ00575.1"/>
    <property type="molecule type" value="Genomic_DNA"/>
</dbReference>
<dbReference type="Pfam" id="PF03703">
    <property type="entry name" value="bPH_2"/>
    <property type="match status" value="1"/>
</dbReference>
<feature type="domain" description="YdbS-like PH" evidence="2">
    <location>
        <begin position="140"/>
        <end position="212"/>
    </location>
</feature>
<comment type="caution">
    <text evidence="3">The sequence shown here is derived from an EMBL/GenBank/DDBJ whole genome shotgun (WGS) entry which is preliminary data.</text>
</comment>
<gene>
    <name evidence="3" type="ORF">DVT68_07255</name>
</gene>
<protein>
    <submittedName>
        <fullName evidence="3">PH domain-containing protein</fullName>
    </submittedName>
</protein>
<evidence type="ECO:0000256" key="1">
    <source>
        <dbReference type="SAM" id="Phobius"/>
    </source>
</evidence>
<evidence type="ECO:0000313" key="4">
    <source>
        <dbReference type="Proteomes" id="UP000254711"/>
    </source>
</evidence>
<accession>A0A370KD41</accession>
<name>A0A370KD41_9GAMM</name>
<reference evidence="3 4" key="1">
    <citation type="submission" date="2018-07" db="EMBL/GenBank/DDBJ databases">
        <title>Dyella solisilvae sp. nov., isolated from the pine and broad-leaved mixed forest soil.</title>
        <authorList>
            <person name="Gao Z."/>
            <person name="Qiu L."/>
        </authorList>
    </citation>
    <scope>NUCLEOTIDE SEQUENCE [LARGE SCALE GENOMIC DNA]</scope>
    <source>
        <strain evidence="3 4">DHG54</strain>
    </source>
</reference>
<evidence type="ECO:0000313" key="3">
    <source>
        <dbReference type="EMBL" id="RDJ00575.1"/>
    </source>
</evidence>
<keyword evidence="1" id="KW-0472">Membrane</keyword>
<organism evidence="3 4">
    <name type="scientific">Dyella solisilvae</name>
    <dbReference type="NCBI Taxonomy" id="1920168"/>
    <lineage>
        <taxon>Bacteria</taxon>
        <taxon>Pseudomonadati</taxon>
        <taxon>Pseudomonadota</taxon>
        <taxon>Gammaproteobacteria</taxon>
        <taxon>Lysobacterales</taxon>
        <taxon>Rhodanobacteraceae</taxon>
        <taxon>Dyella</taxon>
    </lineage>
</organism>
<feature type="transmembrane region" description="Helical" evidence="1">
    <location>
        <begin position="116"/>
        <end position="135"/>
    </location>
</feature>
<evidence type="ECO:0000259" key="2">
    <source>
        <dbReference type="Pfam" id="PF03703"/>
    </source>
</evidence>
<dbReference type="AlphaFoldDB" id="A0A370KD41"/>
<proteinExistence type="predicted"/>
<sequence>MTNAHAVDIGNGLAEHARLRDLSVGAHPCRLVDVPRRGKSGRLGALPDGVRPMPGEGSMSEIAEERKPCPVCGESIMAIARKCRFCGTDLEAYAEAREATVEKVLFQGHPVKYYQFSQYIWTVLTLGIAAIVYWMRSISVTYTITTQRIRMESGLLSKTQDNLELFRVDHFDLQKPLGMRLLGQCLLCMHSSDQDMPEVQIYGIPGLEAMADTLRDCSLRERSRRRVLPVENM</sequence>
<keyword evidence="4" id="KW-1185">Reference proteome</keyword>
<dbReference type="InterPro" id="IPR005182">
    <property type="entry name" value="YdbS-like_PH"/>
</dbReference>
<keyword evidence="1" id="KW-0812">Transmembrane</keyword>
<keyword evidence="1" id="KW-1133">Transmembrane helix</keyword>
<dbReference type="Proteomes" id="UP000254711">
    <property type="component" value="Unassembled WGS sequence"/>
</dbReference>